<keyword evidence="3" id="KW-1185">Reference proteome</keyword>
<accession>A0A378LPU0</accession>
<dbReference type="GO" id="GO:0004607">
    <property type="term" value="F:phosphatidylcholine-sterol O-acyltransferase activity"/>
    <property type="evidence" value="ECO:0007669"/>
    <property type="project" value="UniProtKB-EC"/>
</dbReference>
<protein>
    <submittedName>
        <fullName evidence="2">Lysophospholipase A</fullName>
        <ecNumber evidence="2">2.3.1.43</ecNumber>
    </submittedName>
</protein>
<dbReference type="Proteomes" id="UP000255297">
    <property type="component" value="Unassembled WGS sequence"/>
</dbReference>
<gene>
    <name evidence="2" type="primary">plaA</name>
    <name evidence="2" type="ORF">NCTC11532_00551</name>
</gene>
<dbReference type="CDD" id="cd01846">
    <property type="entry name" value="fatty_acyltransferase_like"/>
    <property type="match status" value="1"/>
</dbReference>
<dbReference type="EMBL" id="UGPB01000001">
    <property type="protein sequence ID" value="STY28380.1"/>
    <property type="molecule type" value="Genomic_DNA"/>
</dbReference>
<dbReference type="GO" id="GO:0016788">
    <property type="term" value="F:hydrolase activity, acting on ester bonds"/>
    <property type="evidence" value="ECO:0007669"/>
    <property type="project" value="InterPro"/>
</dbReference>
<keyword evidence="2" id="KW-0808">Transferase</keyword>
<keyword evidence="2" id="KW-0012">Acyltransferase</keyword>
<sequence length="308" mass="34634">MKLLATVGALLFSGLVWATPLHNIVVFGDSLSDNGNLYRFMKFQLPPSPPYFEGRFSNGPLWIEHLINSYFPENPSAHLLDYAYGGAGVSEEEGDDEVLFTLRREVNDYLSDHQDKASEDSLYVIWIGANNYLAFPSDMDETLHNVNTGIIHSMQRLVQKGAKHILVVNLPDLGRTPAAIEFDSVETMTAYTREHNNLLSKSIDDLKHEYPDVEWLYYDLYQAFDEMMAHPQDYGFNNITETCVNSVVDDITKNSVLKMVASVKPSINSDACTGYLFFDLVHPTALAHKILGERARTMLDDAGIELAD</sequence>
<reference evidence="2 3" key="1">
    <citation type="submission" date="2018-06" db="EMBL/GenBank/DDBJ databases">
        <authorList>
            <consortium name="Pathogen Informatics"/>
            <person name="Doyle S."/>
        </authorList>
    </citation>
    <scope>NUCLEOTIDE SEQUENCE [LARGE SCALE GENOMIC DNA]</scope>
    <source>
        <strain evidence="2 3">NCTC11532</strain>
    </source>
</reference>
<dbReference type="Pfam" id="PF00657">
    <property type="entry name" value="Lipase_GDSL"/>
    <property type="match status" value="1"/>
</dbReference>
<dbReference type="InterPro" id="IPR051058">
    <property type="entry name" value="GDSL_Est/Lipase"/>
</dbReference>
<proteinExistence type="predicted"/>
<dbReference type="SUPFAM" id="SSF52266">
    <property type="entry name" value="SGNH hydrolase"/>
    <property type="match status" value="1"/>
</dbReference>
<organism evidence="2 3">
    <name type="scientific">Legionella wadsworthii</name>
    <dbReference type="NCBI Taxonomy" id="28088"/>
    <lineage>
        <taxon>Bacteria</taxon>
        <taxon>Pseudomonadati</taxon>
        <taxon>Pseudomonadota</taxon>
        <taxon>Gammaproteobacteria</taxon>
        <taxon>Legionellales</taxon>
        <taxon>Legionellaceae</taxon>
        <taxon>Legionella</taxon>
    </lineage>
</organism>
<dbReference type="STRING" id="1122170.GCA_000701265_02126"/>
<keyword evidence="1" id="KW-0378">Hydrolase</keyword>
<name>A0A378LPU0_9GAMM</name>
<dbReference type="InterPro" id="IPR001087">
    <property type="entry name" value="GDSL"/>
</dbReference>
<dbReference type="AlphaFoldDB" id="A0A378LPU0"/>
<dbReference type="PANTHER" id="PTHR45648:SF22">
    <property type="entry name" value="GDSL LIPASE_ACYLHYDROLASE FAMILY PROTEIN (AFU_ORTHOLOGUE AFUA_4G14700)"/>
    <property type="match status" value="1"/>
</dbReference>
<evidence type="ECO:0000313" key="2">
    <source>
        <dbReference type="EMBL" id="STY28380.1"/>
    </source>
</evidence>
<dbReference type="EC" id="2.3.1.43" evidence="2"/>
<evidence type="ECO:0000313" key="3">
    <source>
        <dbReference type="Proteomes" id="UP000255297"/>
    </source>
</evidence>
<dbReference type="RefSeq" id="WP_031562617.1">
    <property type="nucleotide sequence ID" value="NZ_CAAAIS010000002.1"/>
</dbReference>
<dbReference type="PANTHER" id="PTHR45648">
    <property type="entry name" value="GDSL LIPASE/ACYLHYDROLASE FAMILY PROTEIN (AFU_ORTHOLOGUE AFUA_4G14700)"/>
    <property type="match status" value="1"/>
</dbReference>
<dbReference type="NCBIfam" id="NF045906">
    <property type="entry name" value="LysophlipPlaALeg"/>
    <property type="match status" value="1"/>
</dbReference>
<evidence type="ECO:0000256" key="1">
    <source>
        <dbReference type="ARBA" id="ARBA00022801"/>
    </source>
</evidence>
<dbReference type="OrthoDB" id="5292073at2"/>
<dbReference type="Gene3D" id="3.40.50.1110">
    <property type="entry name" value="SGNH hydrolase"/>
    <property type="match status" value="1"/>
</dbReference>
<dbReference type="InterPro" id="IPR036514">
    <property type="entry name" value="SGNH_hydro_sf"/>
</dbReference>